<feature type="region of interest" description="Disordered" evidence="1">
    <location>
        <begin position="319"/>
        <end position="378"/>
    </location>
</feature>
<gene>
    <name evidence="3" type="ORF">MAR_004910</name>
</gene>
<proteinExistence type="predicted"/>
<feature type="domain" description="WAP" evidence="2">
    <location>
        <begin position="5"/>
        <end position="58"/>
    </location>
</feature>
<feature type="compositionally biased region" description="Acidic residues" evidence="1">
    <location>
        <begin position="127"/>
        <end position="144"/>
    </location>
</feature>
<evidence type="ECO:0000259" key="2">
    <source>
        <dbReference type="PROSITE" id="PS51390"/>
    </source>
</evidence>
<name>A0ABY7EY45_MYAAR</name>
<keyword evidence="4" id="KW-1185">Reference proteome</keyword>
<dbReference type="Proteomes" id="UP001164746">
    <property type="component" value="Chromosome 9"/>
</dbReference>
<feature type="region of interest" description="Disordered" evidence="1">
    <location>
        <begin position="73"/>
        <end position="228"/>
    </location>
</feature>
<dbReference type="SMART" id="SM00217">
    <property type="entry name" value="WAP"/>
    <property type="match status" value="1"/>
</dbReference>
<feature type="compositionally biased region" description="Basic residues" evidence="1">
    <location>
        <begin position="358"/>
        <end position="378"/>
    </location>
</feature>
<dbReference type="InterPro" id="IPR008197">
    <property type="entry name" value="WAP_dom"/>
</dbReference>
<feature type="region of interest" description="Disordered" evidence="1">
    <location>
        <begin position="261"/>
        <end position="287"/>
    </location>
</feature>
<dbReference type="EMBL" id="CP111020">
    <property type="protein sequence ID" value="WAR14805.1"/>
    <property type="molecule type" value="Genomic_DNA"/>
</dbReference>
<dbReference type="PROSITE" id="PS51390">
    <property type="entry name" value="WAP"/>
    <property type="match status" value="1"/>
</dbReference>
<feature type="compositionally biased region" description="Basic residues" evidence="1">
    <location>
        <begin position="188"/>
        <end position="201"/>
    </location>
</feature>
<evidence type="ECO:0000313" key="4">
    <source>
        <dbReference type="Proteomes" id="UP001164746"/>
    </source>
</evidence>
<sequence length="378" mass="44581">MPLVLADKPGECPDVTSQGRVVPLVPGCKSDFNCLETDKCCMGMCLVPDPCNFTCEPVWLTPTEDVTVECFLGDDDDDVSESSESDDDNVSESHESDDDDVSDSSEDGDEDSDSDSEEYEVYYAQIDVDDSSDEEETVDNDEKEVNDTQVDVNTRNDSDDTDSEENYKKAETGEENFDDNYMPYSKWERKKWHKQQKKERKDKKNAGKEEKQKVKQELKYQKNTMKVQRKAEKFAEKLDKWLATGREDKLIKWRTKLEKKAEKKYEKAKGKQNKDRGNPKHKVNELWEKREERIARLLSMSQEERNAYWGDHFGHENGFWSRMDQPEVPENLESQETDDRNYSKDRNGYWKNKFDRKKDKKEKKRNKVQRRWKGRKWQ</sequence>
<accession>A0ABY7EY45</accession>
<reference evidence="3" key="1">
    <citation type="submission" date="2022-11" db="EMBL/GenBank/DDBJ databases">
        <title>Centuries of genome instability and evolution in soft-shell clam transmissible cancer (bioRxiv).</title>
        <authorList>
            <person name="Hart S.F.M."/>
            <person name="Yonemitsu M.A."/>
            <person name="Giersch R.M."/>
            <person name="Beal B.F."/>
            <person name="Arriagada G."/>
            <person name="Davis B.W."/>
            <person name="Ostrander E.A."/>
            <person name="Goff S.P."/>
            <person name="Metzger M.J."/>
        </authorList>
    </citation>
    <scope>NUCLEOTIDE SEQUENCE</scope>
    <source>
        <strain evidence="3">MELC-2E11</strain>
        <tissue evidence="3">Siphon/mantle</tissue>
    </source>
</reference>
<protein>
    <recommendedName>
        <fullName evidence="2">WAP domain-containing protein</fullName>
    </recommendedName>
</protein>
<feature type="compositionally biased region" description="Basic and acidic residues" evidence="1">
    <location>
        <begin position="202"/>
        <end position="220"/>
    </location>
</feature>
<evidence type="ECO:0000256" key="1">
    <source>
        <dbReference type="SAM" id="MobiDB-lite"/>
    </source>
</evidence>
<evidence type="ECO:0000313" key="3">
    <source>
        <dbReference type="EMBL" id="WAR14805.1"/>
    </source>
</evidence>
<dbReference type="SUPFAM" id="SSF57256">
    <property type="entry name" value="Elafin-like"/>
    <property type="match status" value="1"/>
</dbReference>
<organism evidence="3 4">
    <name type="scientific">Mya arenaria</name>
    <name type="common">Soft-shell clam</name>
    <dbReference type="NCBI Taxonomy" id="6604"/>
    <lineage>
        <taxon>Eukaryota</taxon>
        <taxon>Metazoa</taxon>
        <taxon>Spiralia</taxon>
        <taxon>Lophotrochozoa</taxon>
        <taxon>Mollusca</taxon>
        <taxon>Bivalvia</taxon>
        <taxon>Autobranchia</taxon>
        <taxon>Heteroconchia</taxon>
        <taxon>Euheterodonta</taxon>
        <taxon>Imparidentia</taxon>
        <taxon>Neoheterodontei</taxon>
        <taxon>Myida</taxon>
        <taxon>Myoidea</taxon>
        <taxon>Myidae</taxon>
        <taxon>Mya</taxon>
    </lineage>
</organism>
<dbReference type="InterPro" id="IPR036645">
    <property type="entry name" value="Elafin-like_sf"/>
</dbReference>
<feature type="compositionally biased region" description="Acidic residues" evidence="1">
    <location>
        <begin position="73"/>
        <end position="120"/>
    </location>
</feature>
<feature type="compositionally biased region" description="Basic and acidic residues" evidence="1">
    <location>
        <begin position="337"/>
        <end position="357"/>
    </location>
</feature>